<feature type="transmembrane region" description="Helical" evidence="10">
    <location>
        <begin position="105"/>
        <end position="129"/>
    </location>
</feature>
<feature type="transmembrane region" description="Helical" evidence="10">
    <location>
        <begin position="21"/>
        <end position="39"/>
    </location>
</feature>
<keyword evidence="8 10" id="KW-0472">Membrane</keyword>
<evidence type="ECO:0000256" key="2">
    <source>
        <dbReference type="ARBA" id="ARBA00022448"/>
    </source>
</evidence>
<feature type="transmembrane region" description="Helical" evidence="10">
    <location>
        <begin position="141"/>
        <end position="166"/>
    </location>
</feature>
<protein>
    <recommendedName>
        <fullName evidence="9">Multidrug-efflux transporter</fullName>
    </recommendedName>
</protein>
<dbReference type="AlphaFoldDB" id="A0A073IRR8"/>
<dbReference type="GO" id="GO:0006811">
    <property type="term" value="P:monoatomic ion transport"/>
    <property type="evidence" value="ECO:0007669"/>
    <property type="project" value="UniProtKB-KW"/>
</dbReference>
<reference evidence="11 12" key="1">
    <citation type="submission" date="2014-04" db="EMBL/GenBank/DDBJ databases">
        <title>Draft Genome Sequence of Synergistes jonesii.</title>
        <authorList>
            <person name="Coil D.A."/>
            <person name="Eisen J.A."/>
            <person name="Holland-Moritz H.E."/>
        </authorList>
    </citation>
    <scope>NUCLEOTIDE SEQUENCE [LARGE SCALE GENOMIC DNA]</scope>
    <source>
        <strain evidence="11 12">78-1</strain>
    </source>
</reference>
<evidence type="ECO:0000256" key="6">
    <source>
        <dbReference type="ARBA" id="ARBA00022989"/>
    </source>
</evidence>
<dbReference type="EMBL" id="JMKI01000008">
    <property type="protein sequence ID" value="KEJ93008.1"/>
    <property type="molecule type" value="Genomic_DNA"/>
</dbReference>
<dbReference type="PATRIC" id="fig|2754.20.peg.1803"/>
<dbReference type="eggNOG" id="COG0534">
    <property type="taxonomic scope" value="Bacteria"/>
</dbReference>
<comment type="subcellular location">
    <subcellularLocation>
        <location evidence="1">Cell membrane</location>
        <topology evidence="1">Multi-pass membrane protein</topology>
    </subcellularLocation>
</comment>
<keyword evidence="7" id="KW-0406">Ion transport</keyword>
<accession>A0A073IRR8</accession>
<dbReference type="PIRSF" id="PIRSF006603">
    <property type="entry name" value="DinF"/>
    <property type="match status" value="1"/>
</dbReference>
<evidence type="ECO:0000256" key="3">
    <source>
        <dbReference type="ARBA" id="ARBA00022449"/>
    </source>
</evidence>
<name>A0A073IRR8_9BACT</name>
<evidence type="ECO:0000313" key="12">
    <source>
        <dbReference type="Proteomes" id="UP000027665"/>
    </source>
</evidence>
<sequence length="458" mass="49374">MLTQSNKKYEIDMCKGLILPKMLLFAIPLVFSGVLQLLFNTADVVVVGRFAGDNSLAAVGSNGSLVGMLTNLFIGLSIGTNVLAARYYGAKDEEELKRTVHTSMLLGLGGGLILMVVGMSCARSLLILMRTPEEVLGLATLYLVIYFLSMPALMVYNFGSAVLRAVGDTRRPLFYLVAAGAVNVLLNLFFVINLRLDVAGVAIATVISQCVSALLVVRCLLREKGAIRLVPSELKVSPDKLIQIMKIGVPAGLQGVVFSISNVVIQSSVNSFGAVVMAGNSAAMNIELYVYFAQNAFYQAILSFTSQNYGAGRIGRIYKVLKRGLLCSVTVGGVMGALCIIFGRTLLGIYSTSENVIEAGMSRIWILCGTYTLCGVMDDMVGAIRGVGYSVLPMTVSLIGSCVLRIAWVAAAFQIDAFRSVTTVYLSYPVSWMLTAGAHVLCFRWIARHKLLPHKLQR</sequence>
<comment type="caution">
    <text evidence="11">The sequence shown here is derived from an EMBL/GenBank/DDBJ whole genome shotgun (WGS) entry which is preliminary data.</text>
</comment>
<dbReference type="Pfam" id="PF01554">
    <property type="entry name" value="MatE"/>
    <property type="match status" value="2"/>
</dbReference>
<evidence type="ECO:0000313" key="11">
    <source>
        <dbReference type="EMBL" id="KEJ93008.1"/>
    </source>
</evidence>
<evidence type="ECO:0000256" key="10">
    <source>
        <dbReference type="SAM" id="Phobius"/>
    </source>
</evidence>
<dbReference type="GO" id="GO:0015297">
    <property type="term" value="F:antiporter activity"/>
    <property type="evidence" value="ECO:0007669"/>
    <property type="project" value="UniProtKB-KW"/>
</dbReference>
<dbReference type="NCBIfam" id="TIGR00797">
    <property type="entry name" value="matE"/>
    <property type="match status" value="1"/>
</dbReference>
<evidence type="ECO:0000256" key="9">
    <source>
        <dbReference type="ARBA" id="ARBA00031636"/>
    </source>
</evidence>
<dbReference type="PANTHER" id="PTHR43298:SF2">
    <property type="entry name" value="FMN_FAD EXPORTER YEEO-RELATED"/>
    <property type="match status" value="1"/>
</dbReference>
<dbReference type="OrthoDB" id="9776324at2"/>
<feature type="transmembrane region" description="Helical" evidence="10">
    <location>
        <begin position="173"/>
        <end position="192"/>
    </location>
</feature>
<dbReference type="PANTHER" id="PTHR43298">
    <property type="entry name" value="MULTIDRUG RESISTANCE PROTEIN NORM-RELATED"/>
    <property type="match status" value="1"/>
</dbReference>
<dbReference type="STRING" id="2754.EH55_13515"/>
<keyword evidence="4" id="KW-1003">Cell membrane</keyword>
<dbReference type="GO" id="GO:0005886">
    <property type="term" value="C:plasma membrane"/>
    <property type="evidence" value="ECO:0007669"/>
    <property type="project" value="UniProtKB-SubCell"/>
</dbReference>
<feature type="transmembrane region" description="Helical" evidence="10">
    <location>
        <begin position="325"/>
        <end position="344"/>
    </location>
</feature>
<dbReference type="InterPro" id="IPR048279">
    <property type="entry name" value="MdtK-like"/>
</dbReference>
<feature type="transmembrane region" description="Helical" evidence="10">
    <location>
        <begin position="198"/>
        <end position="221"/>
    </location>
</feature>
<dbReference type="InterPro" id="IPR002528">
    <property type="entry name" value="MATE_fam"/>
</dbReference>
<dbReference type="Proteomes" id="UP000027665">
    <property type="component" value="Unassembled WGS sequence"/>
</dbReference>
<keyword evidence="6 10" id="KW-1133">Transmembrane helix</keyword>
<dbReference type="CDD" id="cd13138">
    <property type="entry name" value="MATE_yoeA_like"/>
    <property type="match status" value="1"/>
</dbReference>
<keyword evidence="5 10" id="KW-0812">Transmembrane</keyword>
<feature type="transmembrane region" description="Helical" evidence="10">
    <location>
        <begin position="59"/>
        <end position="84"/>
    </location>
</feature>
<feature type="transmembrane region" description="Helical" evidence="10">
    <location>
        <begin position="364"/>
        <end position="384"/>
    </location>
</feature>
<keyword evidence="12" id="KW-1185">Reference proteome</keyword>
<keyword evidence="2" id="KW-0813">Transport</keyword>
<feature type="transmembrane region" description="Helical" evidence="10">
    <location>
        <begin position="425"/>
        <end position="447"/>
    </location>
</feature>
<organism evidence="11 12">
    <name type="scientific">Synergistes jonesii</name>
    <dbReference type="NCBI Taxonomy" id="2754"/>
    <lineage>
        <taxon>Bacteria</taxon>
        <taxon>Thermotogati</taxon>
        <taxon>Synergistota</taxon>
        <taxon>Synergistia</taxon>
        <taxon>Synergistales</taxon>
        <taxon>Synergistaceae</taxon>
        <taxon>Synergistes</taxon>
    </lineage>
</organism>
<evidence type="ECO:0000256" key="5">
    <source>
        <dbReference type="ARBA" id="ARBA00022692"/>
    </source>
</evidence>
<dbReference type="InterPro" id="IPR050222">
    <property type="entry name" value="MATE_MdtK"/>
</dbReference>
<feature type="transmembrane region" description="Helical" evidence="10">
    <location>
        <begin position="391"/>
        <end position="413"/>
    </location>
</feature>
<evidence type="ECO:0000256" key="8">
    <source>
        <dbReference type="ARBA" id="ARBA00023136"/>
    </source>
</evidence>
<gene>
    <name evidence="11" type="ORF">EH55_13515</name>
</gene>
<proteinExistence type="predicted"/>
<evidence type="ECO:0000256" key="1">
    <source>
        <dbReference type="ARBA" id="ARBA00004651"/>
    </source>
</evidence>
<evidence type="ECO:0000256" key="7">
    <source>
        <dbReference type="ARBA" id="ARBA00023065"/>
    </source>
</evidence>
<dbReference type="GO" id="GO:0042910">
    <property type="term" value="F:xenobiotic transmembrane transporter activity"/>
    <property type="evidence" value="ECO:0007669"/>
    <property type="project" value="InterPro"/>
</dbReference>
<evidence type="ECO:0000256" key="4">
    <source>
        <dbReference type="ARBA" id="ARBA00022475"/>
    </source>
</evidence>
<keyword evidence="3" id="KW-0050">Antiport</keyword>